<name>L7SVB6_SCYCA</name>
<dbReference type="Pfam" id="PF03002">
    <property type="entry name" value="Somatostatin"/>
    <property type="match status" value="1"/>
</dbReference>
<evidence type="ECO:0000256" key="8">
    <source>
        <dbReference type="SAM" id="Coils"/>
    </source>
</evidence>
<dbReference type="AlphaFoldDB" id="L7SVB6"/>
<dbReference type="PANTHER" id="PTHR10558:SF2">
    <property type="entry name" value="SOMATOSTATIN"/>
    <property type="match status" value="1"/>
</dbReference>
<evidence type="ECO:0000256" key="9">
    <source>
        <dbReference type="SAM" id="SignalP"/>
    </source>
</evidence>
<dbReference type="PANTHER" id="PTHR10558">
    <property type="entry name" value="SOMATOSTATIN"/>
    <property type="match status" value="1"/>
</dbReference>
<dbReference type="InterPro" id="IPR004250">
    <property type="entry name" value="Somatostatin"/>
</dbReference>
<keyword evidence="9" id="KW-0732">Signal</keyword>
<reference evidence="11" key="2">
    <citation type="journal article" date="2013" name="Gen. Comp. Endocrinol.">
        <title>Molecular cloning of the cDNAs encoding three somatostatin variants in the dogfish (Scylorhinus canicula).</title>
        <authorList>
            <person name="Quan F.B."/>
            <person name="Kenigfest N.B."/>
            <person name="Mazan S."/>
            <person name="Tostivint H."/>
        </authorList>
    </citation>
    <scope>NUCLEOTIDE SEQUENCE</scope>
</reference>
<evidence type="ECO:0000256" key="1">
    <source>
        <dbReference type="ARBA" id="ARBA00004613"/>
    </source>
</evidence>
<comment type="subcellular location">
    <subcellularLocation>
        <location evidence="1">Secreted</location>
    </subcellularLocation>
</comment>
<proteinExistence type="evidence at transcript level"/>
<dbReference type="InterPro" id="IPR018142">
    <property type="entry name" value="Somatostatin/Cortistatin_C"/>
</dbReference>
<dbReference type="GO" id="GO:0005615">
    <property type="term" value="C:extracellular space"/>
    <property type="evidence" value="ECO:0007669"/>
    <property type="project" value="TreeGrafter"/>
</dbReference>
<evidence type="ECO:0000256" key="7">
    <source>
        <dbReference type="PIRSR" id="PIRSR001814-1"/>
    </source>
</evidence>
<gene>
    <name evidence="11" type="primary">SSa</name>
</gene>
<evidence type="ECO:0000313" key="11">
    <source>
        <dbReference type="EMBL" id="AGC23333.1"/>
    </source>
</evidence>
<dbReference type="GO" id="GO:0030334">
    <property type="term" value="P:regulation of cell migration"/>
    <property type="evidence" value="ECO:0007669"/>
    <property type="project" value="TreeGrafter"/>
</dbReference>
<dbReference type="PIRSF" id="PIRSF001814">
    <property type="entry name" value="Somatostatin"/>
    <property type="match status" value="1"/>
</dbReference>
<keyword evidence="3" id="KW-0964">Secreted</keyword>
<keyword evidence="8" id="KW-0175">Coiled coil</keyword>
<sequence>MWCSRLQLSLALLSIALAVLSVSSAPTDNRYREILQRAMAATGSGGKAELTKYSLAQLLSELENAENEALETDAMGGRNEVRLELERSINPNLANRERKAGCKNFFWKTFTSC</sequence>
<feature type="coiled-coil region" evidence="8">
    <location>
        <begin position="48"/>
        <end position="75"/>
    </location>
</feature>
<organism evidence="11">
    <name type="scientific">Scyliorhinus canicula</name>
    <name type="common">Small-spotted catshark</name>
    <name type="synonym">Squalus canicula</name>
    <dbReference type="NCBI Taxonomy" id="7830"/>
    <lineage>
        <taxon>Eukaryota</taxon>
        <taxon>Metazoa</taxon>
        <taxon>Chordata</taxon>
        <taxon>Craniata</taxon>
        <taxon>Vertebrata</taxon>
        <taxon>Chondrichthyes</taxon>
        <taxon>Elasmobranchii</taxon>
        <taxon>Galeomorphii</taxon>
        <taxon>Galeoidea</taxon>
        <taxon>Carcharhiniformes</taxon>
        <taxon>Scyliorhinidae</taxon>
        <taxon>Scyliorhinus</taxon>
    </lineage>
</organism>
<evidence type="ECO:0000256" key="3">
    <source>
        <dbReference type="ARBA" id="ARBA00022525"/>
    </source>
</evidence>
<accession>L7SVB6</accession>
<comment type="similarity">
    <text evidence="2">Belongs to the somatostatin family.</text>
</comment>
<feature type="domain" description="Somatostatin/Cortistatin C-terminal" evidence="10">
    <location>
        <begin position="96"/>
        <end position="113"/>
    </location>
</feature>
<feature type="disulfide bond" evidence="7">
    <location>
        <begin position="102"/>
        <end position="113"/>
    </location>
</feature>
<reference evidence="11" key="1">
    <citation type="submission" date="2012-10" db="EMBL/GenBank/DDBJ databases">
        <authorList>
            <person name="Da Silva C."/>
            <person name="Poulain J."/>
            <person name="Wincker P."/>
        </authorList>
    </citation>
    <scope>NUCLEOTIDE SEQUENCE</scope>
</reference>
<keyword evidence="6 7" id="KW-1015">Disulfide bond</keyword>
<keyword evidence="5" id="KW-0372">Hormone</keyword>
<evidence type="ECO:0000259" key="10">
    <source>
        <dbReference type="Pfam" id="PF03002"/>
    </source>
</evidence>
<feature type="chain" id="PRO_5003983220" evidence="9">
    <location>
        <begin position="19"/>
        <end position="113"/>
    </location>
</feature>
<evidence type="ECO:0000256" key="5">
    <source>
        <dbReference type="ARBA" id="ARBA00022702"/>
    </source>
</evidence>
<protein>
    <submittedName>
        <fullName evidence="11">Prepro-somatostatin a</fullName>
    </submittedName>
</protein>
<dbReference type="GO" id="GO:0005179">
    <property type="term" value="F:hormone activity"/>
    <property type="evidence" value="ECO:0007669"/>
    <property type="project" value="UniProtKB-KW"/>
</dbReference>
<feature type="signal peptide" evidence="9">
    <location>
        <begin position="1"/>
        <end position="18"/>
    </location>
</feature>
<keyword evidence="4" id="KW-0165">Cleavage on pair of basic residues</keyword>
<evidence type="ECO:0000256" key="2">
    <source>
        <dbReference type="ARBA" id="ARBA00008327"/>
    </source>
</evidence>
<evidence type="ECO:0000256" key="4">
    <source>
        <dbReference type="ARBA" id="ARBA00022685"/>
    </source>
</evidence>
<evidence type="ECO:0000256" key="6">
    <source>
        <dbReference type="ARBA" id="ARBA00023157"/>
    </source>
</evidence>
<dbReference type="EMBL" id="JX964750">
    <property type="protein sequence ID" value="AGC23333.1"/>
    <property type="molecule type" value="mRNA"/>
</dbReference>